<evidence type="ECO:0000256" key="6">
    <source>
        <dbReference type="ARBA" id="ARBA00022781"/>
    </source>
</evidence>
<proteinExistence type="inferred from homology"/>
<dbReference type="PANTHER" id="PTHR22980">
    <property type="entry name" value="CORTISTATIN"/>
    <property type="match status" value="1"/>
</dbReference>
<dbReference type="InterPro" id="IPR029003">
    <property type="entry name" value="CENP-S/Mhf1"/>
</dbReference>
<dbReference type="CDD" id="cd22919">
    <property type="entry name" value="HFD_CENP-S"/>
    <property type="match status" value="1"/>
</dbReference>
<keyword evidence="13" id="KW-1185">Reference proteome</keyword>
<name>A0A074YZV1_OPIVI</name>
<dbReference type="STRING" id="6198.A0A074YZV1"/>
<evidence type="ECO:0000256" key="3">
    <source>
        <dbReference type="ARBA" id="ARBA00016400"/>
    </source>
</evidence>
<keyword evidence="6" id="KW-0375">Hydrogen ion transport</keyword>
<keyword evidence="8" id="KW-0238">DNA-binding</keyword>
<keyword evidence="4" id="KW-0813">Transport</keyword>
<dbReference type="Pfam" id="PF03179">
    <property type="entry name" value="V-ATPase_G"/>
    <property type="match status" value="1"/>
</dbReference>
<dbReference type="EMBL" id="KL597083">
    <property type="protein sequence ID" value="KER20178.1"/>
    <property type="molecule type" value="Genomic_DNA"/>
</dbReference>
<dbReference type="Proteomes" id="UP000054324">
    <property type="component" value="Unassembled WGS sequence"/>
</dbReference>
<dbReference type="OrthoDB" id="250802at2759"/>
<dbReference type="GO" id="GO:0003677">
    <property type="term" value="F:DNA binding"/>
    <property type="evidence" value="ECO:0007669"/>
    <property type="project" value="UniProtKB-KW"/>
</dbReference>
<dbReference type="GO" id="GO:0046982">
    <property type="term" value="F:protein heterodimerization activity"/>
    <property type="evidence" value="ECO:0007669"/>
    <property type="project" value="InterPro"/>
</dbReference>
<keyword evidence="10" id="KW-0175">Coiled coil</keyword>
<evidence type="ECO:0000256" key="7">
    <source>
        <dbReference type="ARBA" id="ARBA00023065"/>
    </source>
</evidence>
<reference evidence="12 13" key="1">
    <citation type="submission" date="2013-11" db="EMBL/GenBank/DDBJ databases">
        <title>Opisthorchis viverrini - life in the bile duct.</title>
        <authorList>
            <person name="Young N.D."/>
            <person name="Nagarajan N."/>
            <person name="Lin S.J."/>
            <person name="Korhonen P.K."/>
            <person name="Jex A.R."/>
            <person name="Hall R.S."/>
            <person name="Safavi-Hemami H."/>
            <person name="Kaewkong W."/>
            <person name="Bertrand D."/>
            <person name="Gao S."/>
            <person name="Seet Q."/>
            <person name="Wongkham S."/>
            <person name="Teh B.T."/>
            <person name="Wongkham C."/>
            <person name="Intapan P.M."/>
            <person name="Maleewong W."/>
            <person name="Yang X."/>
            <person name="Hu M."/>
            <person name="Wang Z."/>
            <person name="Hofmann A."/>
            <person name="Sternberg P.W."/>
            <person name="Tan P."/>
            <person name="Wang J."/>
            <person name="Gasser R.B."/>
        </authorList>
    </citation>
    <scope>NUCLEOTIDE SEQUENCE [LARGE SCALE GENOMIC DNA]</scope>
</reference>
<dbReference type="CTD" id="20325383"/>
<dbReference type="Gene3D" id="1.10.20.10">
    <property type="entry name" value="Histone, subunit A"/>
    <property type="match status" value="1"/>
</dbReference>
<dbReference type="GO" id="GO:0006281">
    <property type="term" value="P:DNA repair"/>
    <property type="evidence" value="ECO:0007669"/>
    <property type="project" value="UniProtKB-KW"/>
</dbReference>
<gene>
    <name evidence="12" type="ORF">T265_11215</name>
</gene>
<dbReference type="PANTHER" id="PTHR22980:SF0">
    <property type="entry name" value="CENTROMERE PROTEIN S"/>
    <property type="match status" value="1"/>
</dbReference>
<comment type="similarity">
    <text evidence="2">Belongs to the V-ATPase G subunit family.</text>
</comment>
<feature type="coiled-coil region" evidence="10">
    <location>
        <begin position="8"/>
        <end position="86"/>
    </location>
</feature>
<evidence type="ECO:0000256" key="4">
    <source>
        <dbReference type="ARBA" id="ARBA00022448"/>
    </source>
</evidence>
<dbReference type="AlphaFoldDB" id="A0A074YZV1"/>
<evidence type="ECO:0000313" key="13">
    <source>
        <dbReference type="Proteomes" id="UP000054324"/>
    </source>
</evidence>
<feature type="compositionally biased region" description="Basic and acidic residues" evidence="11">
    <location>
        <begin position="252"/>
        <end position="266"/>
    </location>
</feature>
<dbReference type="Gene3D" id="1.20.5.620">
    <property type="entry name" value="F1F0 ATP synthase subunit B, membrane domain"/>
    <property type="match status" value="1"/>
</dbReference>
<sequence length="279" mass="31474">MTSRNDGIQLLLQAEKSASEKVNEAKRRKAKRLKEAKIEAQAEIDAERAERERHFKMIEERVLGRRSEIEAQIKKLTDEIIATQSASVKLHKEDAIDLLMSLEHKAELHYKCTKIAEEVAKAQNCTIDLEIVCLATELLFRFHQVLATDLETFAKHAKRTTINMDDVLCFVRRNPQLLPCHPKVARGLGYCQVAQARTGDVERHRSGSTTDLPVQLMSDFHKQQTTAKKQPGVVVPPTTSAGTDSKNPEQPPSKDSETKTDVHSPDSAHSLTEWFMDLE</sequence>
<dbReference type="GO" id="GO:0016471">
    <property type="term" value="C:vacuolar proton-transporting V-type ATPase complex"/>
    <property type="evidence" value="ECO:0007669"/>
    <property type="project" value="InterPro"/>
</dbReference>
<dbReference type="InterPro" id="IPR005124">
    <property type="entry name" value="V-ATPase_G"/>
</dbReference>
<protein>
    <recommendedName>
        <fullName evidence="3">Centromere protein S</fullName>
    </recommendedName>
</protein>
<dbReference type="Pfam" id="PF15630">
    <property type="entry name" value="CENP-S"/>
    <property type="match status" value="1"/>
</dbReference>
<evidence type="ECO:0000256" key="11">
    <source>
        <dbReference type="SAM" id="MobiDB-lite"/>
    </source>
</evidence>
<dbReference type="GO" id="GO:0003682">
    <property type="term" value="F:chromatin binding"/>
    <property type="evidence" value="ECO:0007669"/>
    <property type="project" value="TreeGrafter"/>
</dbReference>
<evidence type="ECO:0000256" key="2">
    <source>
        <dbReference type="ARBA" id="ARBA00010066"/>
    </source>
</evidence>
<keyword evidence="9" id="KW-0234">DNA repair</keyword>
<dbReference type="SUPFAM" id="SSF47113">
    <property type="entry name" value="Histone-fold"/>
    <property type="match status" value="1"/>
</dbReference>
<dbReference type="InterPro" id="IPR009072">
    <property type="entry name" value="Histone-fold"/>
</dbReference>
<evidence type="ECO:0000256" key="1">
    <source>
        <dbReference type="ARBA" id="ARBA00006612"/>
    </source>
</evidence>
<accession>A0A074YZV1</accession>
<evidence type="ECO:0000313" key="12">
    <source>
        <dbReference type="EMBL" id="KER20178.1"/>
    </source>
</evidence>
<dbReference type="GeneID" id="20325383"/>
<keyword evidence="7" id="KW-0406">Ion transport</keyword>
<dbReference type="NCBIfam" id="TIGR01147">
    <property type="entry name" value="V_ATP_synt_G"/>
    <property type="match status" value="1"/>
</dbReference>
<keyword evidence="5" id="KW-0227">DNA damage</keyword>
<dbReference type="RefSeq" id="XP_009176077.1">
    <property type="nucleotide sequence ID" value="XM_009177813.1"/>
</dbReference>
<dbReference type="FunFam" id="1.20.5.620:FF:000004">
    <property type="entry name" value="V-type proton ATPase subunit G"/>
    <property type="match status" value="1"/>
</dbReference>
<comment type="similarity">
    <text evidence="1">Belongs to the TAF9 family. CENP-S/MHF1 subfamily.</text>
</comment>
<evidence type="ECO:0000256" key="9">
    <source>
        <dbReference type="ARBA" id="ARBA00023204"/>
    </source>
</evidence>
<dbReference type="GO" id="GO:0071821">
    <property type="term" value="C:FANCM-MHF complex"/>
    <property type="evidence" value="ECO:0007669"/>
    <property type="project" value="InterPro"/>
</dbReference>
<dbReference type="GO" id="GO:0046961">
    <property type="term" value="F:proton-transporting ATPase activity, rotational mechanism"/>
    <property type="evidence" value="ECO:0007669"/>
    <property type="project" value="InterPro"/>
</dbReference>
<organism evidence="12 13">
    <name type="scientific">Opisthorchis viverrini</name>
    <name type="common">Southeast Asian liver fluke</name>
    <dbReference type="NCBI Taxonomy" id="6198"/>
    <lineage>
        <taxon>Eukaryota</taxon>
        <taxon>Metazoa</taxon>
        <taxon>Spiralia</taxon>
        <taxon>Lophotrochozoa</taxon>
        <taxon>Platyhelminthes</taxon>
        <taxon>Trematoda</taxon>
        <taxon>Digenea</taxon>
        <taxon>Opisthorchiida</taxon>
        <taxon>Opisthorchiata</taxon>
        <taxon>Opisthorchiidae</taxon>
        <taxon>Opisthorchis</taxon>
    </lineage>
</organism>
<feature type="region of interest" description="Disordered" evidence="11">
    <location>
        <begin position="222"/>
        <end position="279"/>
    </location>
</feature>
<evidence type="ECO:0000256" key="8">
    <source>
        <dbReference type="ARBA" id="ARBA00023125"/>
    </source>
</evidence>
<evidence type="ECO:0000256" key="5">
    <source>
        <dbReference type="ARBA" id="ARBA00022763"/>
    </source>
</evidence>
<dbReference type="KEGG" id="ovi:T265_11215"/>
<dbReference type="GO" id="GO:0031297">
    <property type="term" value="P:replication fork processing"/>
    <property type="evidence" value="ECO:0007669"/>
    <property type="project" value="TreeGrafter"/>
</dbReference>
<evidence type="ECO:0000256" key="10">
    <source>
        <dbReference type="SAM" id="Coils"/>
    </source>
</evidence>
<dbReference type="GO" id="GO:0000712">
    <property type="term" value="P:resolution of meiotic recombination intermediates"/>
    <property type="evidence" value="ECO:0007669"/>
    <property type="project" value="TreeGrafter"/>
</dbReference>